<accession>A0ABQ8FWM5</accession>
<dbReference type="Proteomes" id="UP000774617">
    <property type="component" value="Unassembled WGS sequence"/>
</dbReference>
<dbReference type="EMBL" id="JAGTJR010000042">
    <property type="protein sequence ID" value="KAH7031906.1"/>
    <property type="molecule type" value="Genomic_DNA"/>
</dbReference>
<protein>
    <submittedName>
        <fullName evidence="1">Uncharacterized protein</fullName>
    </submittedName>
</protein>
<reference evidence="1 2" key="1">
    <citation type="journal article" date="2021" name="Nat. Commun.">
        <title>Genetic determinants of endophytism in the Arabidopsis root mycobiome.</title>
        <authorList>
            <person name="Mesny F."/>
            <person name="Miyauchi S."/>
            <person name="Thiergart T."/>
            <person name="Pickel B."/>
            <person name="Atanasova L."/>
            <person name="Karlsson M."/>
            <person name="Huettel B."/>
            <person name="Barry K.W."/>
            <person name="Haridas S."/>
            <person name="Chen C."/>
            <person name="Bauer D."/>
            <person name="Andreopoulos W."/>
            <person name="Pangilinan J."/>
            <person name="LaButti K."/>
            <person name="Riley R."/>
            <person name="Lipzen A."/>
            <person name="Clum A."/>
            <person name="Drula E."/>
            <person name="Henrissat B."/>
            <person name="Kohler A."/>
            <person name="Grigoriev I.V."/>
            <person name="Martin F.M."/>
            <person name="Hacquard S."/>
        </authorList>
    </citation>
    <scope>NUCLEOTIDE SEQUENCE [LARGE SCALE GENOMIC DNA]</scope>
    <source>
        <strain evidence="1 2">MPI-SDFR-AT-0080</strain>
    </source>
</reference>
<proteinExistence type="predicted"/>
<keyword evidence="2" id="KW-1185">Reference proteome</keyword>
<organism evidence="1 2">
    <name type="scientific">Macrophomina phaseolina</name>
    <dbReference type="NCBI Taxonomy" id="35725"/>
    <lineage>
        <taxon>Eukaryota</taxon>
        <taxon>Fungi</taxon>
        <taxon>Dikarya</taxon>
        <taxon>Ascomycota</taxon>
        <taxon>Pezizomycotina</taxon>
        <taxon>Dothideomycetes</taxon>
        <taxon>Dothideomycetes incertae sedis</taxon>
        <taxon>Botryosphaeriales</taxon>
        <taxon>Botryosphaeriaceae</taxon>
        <taxon>Macrophomina</taxon>
    </lineage>
</organism>
<comment type="caution">
    <text evidence="1">The sequence shown here is derived from an EMBL/GenBank/DDBJ whole genome shotgun (WGS) entry which is preliminary data.</text>
</comment>
<evidence type="ECO:0000313" key="2">
    <source>
        <dbReference type="Proteomes" id="UP000774617"/>
    </source>
</evidence>
<name>A0ABQ8FWM5_9PEZI</name>
<sequence length="103" mass="12279">MWPLYLWSALRLLQREWHREPAVVVPIALRANAYSECSTTAPMGLRPSITRAYSIWYYWKLNHALMMPISEPKRMSNPWYRKSENRVEEMYTAAANWNDSDEL</sequence>
<gene>
    <name evidence="1" type="ORF">B0J12DRAFT_703998</name>
</gene>
<evidence type="ECO:0000313" key="1">
    <source>
        <dbReference type="EMBL" id="KAH7031906.1"/>
    </source>
</evidence>